<feature type="region of interest" description="Disordered" evidence="2">
    <location>
        <begin position="395"/>
        <end position="432"/>
    </location>
</feature>
<comment type="caution">
    <text evidence="5">The sequence shown here is derived from an EMBL/GenBank/DDBJ whole genome shotgun (WGS) entry which is preliminary data.</text>
</comment>
<dbReference type="Gene3D" id="3.40.50.300">
    <property type="entry name" value="P-loop containing nucleotide triphosphate hydrolases"/>
    <property type="match status" value="1"/>
</dbReference>
<feature type="region of interest" description="Disordered" evidence="2">
    <location>
        <begin position="28"/>
        <end position="64"/>
    </location>
</feature>
<keyword evidence="1" id="KW-0547">Nucleotide-binding</keyword>
<sequence>MATLPASHSLGFEGDHCVAGSVWSHERSPSELSVGSAGDFSTPASPPSGKVATASSMDAPGSAPRPAAHTYFNVLLAGASGLGKTQFVKDLALLHGVYDANSTAPGLQRLPSVAPRGSSCSGAEPPKGLTRIATLERNPTRLQTKLAPLELPGRLLHVSLQDTPGYDEEPSKVHHLTKIVEHIVQQRERDYRTSFRVGALAPGGERALPYSVSLCLYFLPPTPVSSLDLVYMAALSAEVPLLPVLSLGAAGAHLSAEEVAELRRGVVAAMQGFSLNGKPMPIVPLELDDEAVDALLPEGAPSAVALRVLVVRGEEPEPAAGAGGPDAALLRRLMEQAVEPVMRSAEERFHDFCERYEAYGHDVMGLLAERMEPFHSAVKLAAAAAAAAAAASRRSKSGALAPRTPEPHAAHADHHASATATSRAAPAPAGTPFSTVSANNDALAAAAAAAAVAKSEVDLVVSAIEEIVTQLSNASSLPSPSPLPQEPSDDDSAPWADGTHLHCSASRALDAVLEEAEGEHAAASPHAAPAPASTPTCAAAAAAAAAADAAAARARPRPTRAGAVMQYLATWVAPATAPPPPGSAAAGSGAPRAEGRASVGTVSTGLGVAALAAGAAALLVLRSRSSGSSA</sequence>
<evidence type="ECO:0000256" key="1">
    <source>
        <dbReference type="RuleBase" id="RU004560"/>
    </source>
</evidence>
<dbReference type="InterPro" id="IPR030379">
    <property type="entry name" value="G_SEPTIN_dom"/>
</dbReference>
<dbReference type="OrthoDB" id="552494at2759"/>
<feature type="transmembrane region" description="Helical" evidence="3">
    <location>
        <begin position="602"/>
        <end position="621"/>
    </location>
</feature>
<evidence type="ECO:0000259" key="4">
    <source>
        <dbReference type="Pfam" id="PF00735"/>
    </source>
</evidence>
<keyword evidence="1" id="KW-0342">GTP-binding</keyword>
<feature type="domain" description="Septin-type G" evidence="4">
    <location>
        <begin position="71"/>
        <end position="276"/>
    </location>
</feature>
<feature type="compositionally biased region" description="Low complexity" evidence="2">
    <location>
        <begin position="417"/>
        <end position="432"/>
    </location>
</feature>
<keyword evidence="3" id="KW-0812">Transmembrane</keyword>
<proteinExistence type="inferred from homology"/>
<evidence type="ECO:0000313" key="5">
    <source>
        <dbReference type="EMBL" id="KAG2492407.1"/>
    </source>
</evidence>
<gene>
    <name evidence="5" type="ORF">HYH03_009352</name>
</gene>
<feature type="compositionally biased region" description="Basic and acidic residues" evidence="2">
    <location>
        <begin position="405"/>
        <end position="416"/>
    </location>
</feature>
<evidence type="ECO:0000256" key="2">
    <source>
        <dbReference type="SAM" id="MobiDB-lite"/>
    </source>
</evidence>
<accession>A0A835XWH9</accession>
<protein>
    <recommendedName>
        <fullName evidence="4">Septin-type G domain-containing protein</fullName>
    </recommendedName>
</protein>
<dbReference type="PANTHER" id="PTHR18884">
    <property type="entry name" value="SEPTIN"/>
    <property type="match status" value="1"/>
</dbReference>
<organism evidence="5 6">
    <name type="scientific">Edaphochlamys debaryana</name>
    <dbReference type="NCBI Taxonomy" id="47281"/>
    <lineage>
        <taxon>Eukaryota</taxon>
        <taxon>Viridiplantae</taxon>
        <taxon>Chlorophyta</taxon>
        <taxon>core chlorophytes</taxon>
        <taxon>Chlorophyceae</taxon>
        <taxon>CS clade</taxon>
        <taxon>Chlamydomonadales</taxon>
        <taxon>Chlamydomonadales incertae sedis</taxon>
        <taxon>Edaphochlamys</taxon>
    </lineage>
</organism>
<evidence type="ECO:0000313" key="6">
    <source>
        <dbReference type="Proteomes" id="UP000612055"/>
    </source>
</evidence>
<feature type="region of interest" description="Disordered" evidence="2">
    <location>
        <begin position="473"/>
        <end position="499"/>
    </location>
</feature>
<reference evidence="5" key="1">
    <citation type="journal article" date="2020" name="bioRxiv">
        <title>Comparative genomics of Chlamydomonas.</title>
        <authorList>
            <person name="Craig R.J."/>
            <person name="Hasan A.R."/>
            <person name="Ness R.W."/>
            <person name="Keightley P.D."/>
        </authorList>
    </citation>
    <scope>NUCLEOTIDE SEQUENCE</scope>
    <source>
        <strain evidence="5">CCAP 11/70</strain>
    </source>
</reference>
<dbReference type="Pfam" id="PF00735">
    <property type="entry name" value="Septin"/>
    <property type="match status" value="1"/>
</dbReference>
<dbReference type="InterPro" id="IPR027417">
    <property type="entry name" value="P-loop_NTPase"/>
</dbReference>
<keyword evidence="3" id="KW-0472">Membrane</keyword>
<dbReference type="AlphaFoldDB" id="A0A835XWH9"/>
<evidence type="ECO:0000256" key="3">
    <source>
        <dbReference type="SAM" id="Phobius"/>
    </source>
</evidence>
<name>A0A835XWH9_9CHLO</name>
<comment type="similarity">
    <text evidence="1">Belongs to the TRAFAC class TrmE-Era-EngA-EngB-Septin-like GTPase superfamily. Septin GTPase family.</text>
</comment>
<dbReference type="GO" id="GO:0005525">
    <property type="term" value="F:GTP binding"/>
    <property type="evidence" value="ECO:0007669"/>
    <property type="project" value="UniProtKB-KW"/>
</dbReference>
<keyword evidence="3" id="KW-1133">Transmembrane helix</keyword>
<dbReference type="EMBL" id="JAEHOE010000045">
    <property type="protein sequence ID" value="KAG2492407.1"/>
    <property type="molecule type" value="Genomic_DNA"/>
</dbReference>
<dbReference type="Proteomes" id="UP000612055">
    <property type="component" value="Unassembled WGS sequence"/>
</dbReference>
<keyword evidence="6" id="KW-1185">Reference proteome</keyword>